<dbReference type="AlphaFoldDB" id="A0A418YD29"/>
<reference evidence="3 4" key="1">
    <citation type="submission" date="2018-09" db="EMBL/GenBank/DDBJ databases">
        <authorList>
            <person name="Wang F."/>
        </authorList>
    </citation>
    <scope>NUCLEOTIDE SEQUENCE [LARGE SCALE GENOMIC DNA]</scope>
    <source>
        <strain evidence="3 4">PLHSC7-2</strain>
    </source>
</reference>
<reference evidence="3 4" key="2">
    <citation type="submission" date="2019-01" db="EMBL/GenBank/DDBJ databases">
        <title>Motilimonas pumilus sp. nov., isolated from the gut of sea cucumber (Apostichopus japonicus).</title>
        <authorList>
            <person name="Wang F.-Q."/>
            <person name="Ren L.-H."/>
            <person name="Lin Y.-W."/>
            <person name="Sun G.-H."/>
            <person name="Du Z.-J."/>
            <person name="Zhao J.-X."/>
            <person name="Liu X.-J."/>
            <person name="Liu L.-J."/>
        </authorList>
    </citation>
    <scope>NUCLEOTIDE SEQUENCE [LARGE SCALE GENOMIC DNA]</scope>
    <source>
        <strain evidence="3 4">PLHSC7-2</strain>
    </source>
</reference>
<comment type="caution">
    <text evidence="3">The sequence shown here is derived from an EMBL/GenBank/DDBJ whole genome shotgun (WGS) entry which is preliminary data.</text>
</comment>
<evidence type="ECO:0000313" key="4">
    <source>
        <dbReference type="Proteomes" id="UP000283255"/>
    </source>
</evidence>
<sequence length="402" mass="44709">MAVLQIGAGGVGWVIAHKCAQHNDVFGDLTIASRNIEKCDKIIASIAKRDNQKVSQHTIESAQVDADDIPALVALIEQIKPDLVINAGPPWVNVAIMEACYQTQTSYLDTSVATDLCSPGQQVPEAYDPQWAFREKFKQAGITGILGAGFDPGVVSVFAAYAHKHLFDEIDSIDVMDVNAGDHGKKFATNFDPETNMLEIQGDSFYYEQGSWKQVPCHTRMLEFDFPVVGKQKVYSMAHDEVRSLAEFIPAKRIEFWMGFSDKYLNYFNVMRDIGLLSPDPVNVDGVDIHPLRVLKALLPDPTSLAPGYTGKTCIGTWLQGRKDGEKRSAFLYNICDHEEAYQEVEHQAISYTTAVPAITAALLYFQNKWSDVGLYNVEQLDPDPFLALMPSIGLDWDVHEL</sequence>
<proteinExistence type="predicted"/>
<protein>
    <submittedName>
        <fullName evidence="3">Saccharopine dehydrogenase family protein</fullName>
    </submittedName>
</protein>
<dbReference type="InterPro" id="IPR036291">
    <property type="entry name" value="NAD(P)-bd_dom_sf"/>
</dbReference>
<evidence type="ECO:0000313" key="3">
    <source>
        <dbReference type="EMBL" id="RJG42422.1"/>
    </source>
</evidence>
<dbReference type="PANTHER" id="PTHR43796:SF2">
    <property type="entry name" value="CARBOXYNORSPERMIDINE SYNTHASE"/>
    <property type="match status" value="1"/>
</dbReference>
<dbReference type="PANTHER" id="PTHR43796">
    <property type="entry name" value="CARBOXYNORSPERMIDINE SYNTHASE"/>
    <property type="match status" value="1"/>
</dbReference>
<dbReference type="RefSeq" id="WP_119911244.1">
    <property type="nucleotide sequence ID" value="NZ_QZCH01000017.1"/>
</dbReference>
<dbReference type="Pfam" id="PF16653">
    <property type="entry name" value="Sacchrp_dh_C"/>
    <property type="match status" value="1"/>
</dbReference>
<dbReference type="Gene3D" id="3.40.50.720">
    <property type="entry name" value="NAD(P)-binding Rossmann-like Domain"/>
    <property type="match status" value="1"/>
</dbReference>
<dbReference type="NCBIfam" id="NF043000">
    <property type="entry name" value="carsnrspmd_synth"/>
    <property type="match status" value="1"/>
</dbReference>
<dbReference type="InterPro" id="IPR032095">
    <property type="entry name" value="Sacchrp_dh-like_C"/>
</dbReference>
<dbReference type="SUPFAM" id="SSF51735">
    <property type="entry name" value="NAD(P)-binding Rossmann-fold domains"/>
    <property type="match status" value="1"/>
</dbReference>
<evidence type="ECO:0000259" key="2">
    <source>
        <dbReference type="Pfam" id="PF16653"/>
    </source>
</evidence>
<gene>
    <name evidence="3" type="ORF">D1Z90_13190</name>
</gene>
<organism evidence="3 4">
    <name type="scientific">Motilimonas pumila</name>
    <dbReference type="NCBI Taxonomy" id="2303987"/>
    <lineage>
        <taxon>Bacteria</taxon>
        <taxon>Pseudomonadati</taxon>
        <taxon>Pseudomonadota</taxon>
        <taxon>Gammaproteobacteria</taxon>
        <taxon>Alteromonadales</taxon>
        <taxon>Alteromonadales genera incertae sedis</taxon>
        <taxon>Motilimonas</taxon>
    </lineage>
</organism>
<dbReference type="Proteomes" id="UP000283255">
    <property type="component" value="Unassembled WGS sequence"/>
</dbReference>
<feature type="domain" description="Saccharopine dehydrogenase-like C-terminal" evidence="2">
    <location>
        <begin position="149"/>
        <end position="392"/>
    </location>
</feature>
<dbReference type="InterPro" id="IPR005097">
    <property type="entry name" value="Sacchrp_dh_NADP-bd"/>
</dbReference>
<dbReference type="EMBL" id="QZCH01000017">
    <property type="protein sequence ID" value="RJG42422.1"/>
    <property type="molecule type" value="Genomic_DNA"/>
</dbReference>
<dbReference type="Pfam" id="PF03435">
    <property type="entry name" value="Sacchrp_dh_NADP"/>
    <property type="match status" value="1"/>
</dbReference>
<dbReference type="OrthoDB" id="9769367at2"/>
<keyword evidence="4" id="KW-1185">Reference proteome</keyword>
<dbReference type="InterPro" id="IPR050050">
    <property type="entry name" value="CANSDH"/>
</dbReference>
<evidence type="ECO:0000259" key="1">
    <source>
        <dbReference type="Pfam" id="PF03435"/>
    </source>
</evidence>
<feature type="domain" description="Saccharopine dehydrogenase NADP binding" evidence="1">
    <location>
        <begin position="3"/>
        <end position="144"/>
    </location>
</feature>
<dbReference type="Gene3D" id="3.30.360.10">
    <property type="entry name" value="Dihydrodipicolinate Reductase, domain 2"/>
    <property type="match status" value="1"/>
</dbReference>
<accession>A0A418YD29</accession>
<name>A0A418YD29_9GAMM</name>